<accession>A0ABW4KY34</accession>
<keyword evidence="1" id="KW-0812">Transmembrane</keyword>
<proteinExistence type="predicted"/>
<dbReference type="RefSeq" id="WP_388001773.1">
    <property type="nucleotide sequence ID" value="NZ_JBHUEE010000001.1"/>
</dbReference>
<feature type="transmembrane region" description="Helical" evidence="1">
    <location>
        <begin position="37"/>
        <end position="56"/>
    </location>
</feature>
<comment type="caution">
    <text evidence="3">The sequence shown here is derived from an EMBL/GenBank/DDBJ whole genome shotgun (WGS) entry which is preliminary data.</text>
</comment>
<feature type="chain" id="PRO_5045733113" evidence="2">
    <location>
        <begin position="22"/>
        <end position="68"/>
    </location>
</feature>
<keyword evidence="4" id="KW-1185">Reference proteome</keyword>
<keyword evidence="1" id="KW-0472">Membrane</keyword>
<reference evidence="4" key="1">
    <citation type="journal article" date="2019" name="Int. J. Syst. Evol. Microbiol.">
        <title>The Global Catalogue of Microorganisms (GCM) 10K type strain sequencing project: providing services to taxonomists for standard genome sequencing and annotation.</title>
        <authorList>
            <consortium name="The Broad Institute Genomics Platform"/>
            <consortium name="The Broad Institute Genome Sequencing Center for Infectious Disease"/>
            <person name="Wu L."/>
            <person name="Ma J."/>
        </authorList>
    </citation>
    <scope>NUCLEOTIDE SEQUENCE [LARGE SCALE GENOMIC DNA]</scope>
    <source>
        <strain evidence="4">JCM 17130</strain>
    </source>
</reference>
<evidence type="ECO:0000256" key="1">
    <source>
        <dbReference type="SAM" id="Phobius"/>
    </source>
</evidence>
<dbReference type="Proteomes" id="UP001597277">
    <property type="component" value="Unassembled WGS sequence"/>
</dbReference>
<protein>
    <submittedName>
        <fullName evidence="3">Uncharacterized protein</fullName>
    </submittedName>
</protein>
<feature type="signal peptide" evidence="2">
    <location>
        <begin position="1"/>
        <end position="21"/>
    </location>
</feature>
<sequence>MTFHKSPLFLAAILAVGLACAFTVSDAGVRWIWADRPAIAAGLVVLAAAYLLALYLQQRKAVRARNRD</sequence>
<gene>
    <name evidence="3" type="ORF">ACFSE6_00625</name>
</gene>
<keyword evidence="2" id="KW-0732">Signal</keyword>
<keyword evidence="1" id="KW-1133">Transmembrane helix</keyword>
<evidence type="ECO:0000313" key="4">
    <source>
        <dbReference type="Proteomes" id="UP001597277"/>
    </source>
</evidence>
<evidence type="ECO:0000256" key="2">
    <source>
        <dbReference type="SAM" id="SignalP"/>
    </source>
</evidence>
<organism evidence="3 4">
    <name type="scientific">Georgenia deserti</name>
    <dbReference type="NCBI Taxonomy" id="2093781"/>
    <lineage>
        <taxon>Bacteria</taxon>
        <taxon>Bacillati</taxon>
        <taxon>Actinomycetota</taxon>
        <taxon>Actinomycetes</taxon>
        <taxon>Micrococcales</taxon>
        <taxon>Bogoriellaceae</taxon>
        <taxon>Georgenia</taxon>
    </lineage>
</organism>
<dbReference type="EMBL" id="JBHUEE010000001">
    <property type="protein sequence ID" value="MFD1716326.1"/>
    <property type="molecule type" value="Genomic_DNA"/>
</dbReference>
<evidence type="ECO:0000313" key="3">
    <source>
        <dbReference type="EMBL" id="MFD1716326.1"/>
    </source>
</evidence>
<name>A0ABW4KY34_9MICO</name>
<dbReference type="PROSITE" id="PS51257">
    <property type="entry name" value="PROKAR_LIPOPROTEIN"/>
    <property type="match status" value="1"/>
</dbReference>